<dbReference type="GO" id="GO:0004077">
    <property type="term" value="F:biotin--[biotin carboxyl-carrier protein] ligase activity"/>
    <property type="evidence" value="ECO:0007669"/>
    <property type="project" value="UniProtKB-UniRule"/>
</dbReference>
<evidence type="ECO:0000256" key="2">
    <source>
        <dbReference type="ARBA" id="ARBA00022741"/>
    </source>
</evidence>
<dbReference type="HAMAP" id="MF_00978">
    <property type="entry name" value="Bifunct_BirA"/>
    <property type="match status" value="1"/>
</dbReference>
<evidence type="ECO:0000256" key="3">
    <source>
        <dbReference type="ARBA" id="ARBA00022840"/>
    </source>
</evidence>
<protein>
    <recommendedName>
        <fullName evidence="6">Bifunctional ligase/repressor BirA</fullName>
    </recommendedName>
    <alternativeName>
        <fullName evidence="6">Biotin--[acetyl-CoA-carboxylase] ligase</fullName>
        <ecNumber evidence="6">6.3.4.15</ecNumber>
    </alternativeName>
    <alternativeName>
        <fullName evidence="6">Biotin--protein ligase</fullName>
    </alternativeName>
    <alternativeName>
        <fullName evidence="6">Biotin-[acetyl-CoA carboxylase] synthetase</fullName>
    </alternativeName>
</protein>
<dbReference type="HOGENOM" id="CLU_051096_0_0_7"/>
<dbReference type="Proteomes" id="UP000002534">
    <property type="component" value="Chromosome"/>
</dbReference>
<dbReference type="PANTHER" id="PTHR12835:SF5">
    <property type="entry name" value="BIOTIN--PROTEIN LIGASE"/>
    <property type="match status" value="1"/>
</dbReference>
<dbReference type="CDD" id="cd16442">
    <property type="entry name" value="BPL"/>
    <property type="match status" value="1"/>
</dbReference>
<feature type="domain" description="BPL/LPL catalytic" evidence="7">
    <location>
        <begin position="72"/>
        <end position="263"/>
    </location>
</feature>
<dbReference type="Pfam" id="PF08279">
    <property type="entry name" value="HTH_11"/>
    <property type="match status" value="1"/>
</dbReference>
<evidence type="ECO:0000313" key="9">
    <source>
        <dbReference type="Proteomes" id="UP000002534"/>
    </source>
</evidence>
<dbReference type="EC" id="6.3.4.15" evidence="6"/>
<dbReference type="Pfam" id="PF03099">
    <property type="entry name" value="BPL_LplA_LipB"/>
    <property type="match status" value="1"/>
</dbReference>
<keyword evidence="1 6" id="KW-0436">Ligase</keyword>
<dbReference type="SUPFAM" id="SSF46785">
    <property type="entry name" value="Winged helix' DNA-binding domain"/>
    <property type="match status" value="1"/>
</dbReference>
<dbReference type="GO" id="GO:0005737">
    <property type="term" value="C:cytoplasm"/>
    <property type="evidence" value="ECO:0007669"/>
    <property type="project" value="TreeGrafter"/>
</dbReference>
<dbReference type="RefSeq" id="WP_011341718.1">
    <property type="nucleotide sequence ID" value="NC_007498.2"/>
</dbReference>
<accession>Q3A345</accession>
<dbReference type="InterPro" id="IPR030855">
    <property type="entry name" value="Bifunct_BirA"/>
</dbReference>
<evidence type="ECO:0000256" key="4">
    <source>
        <dbReference type="ARBA" id="ARBA00023267"/>
    </source>
</evidence>
<feature type="DNA-binding region" description="H-T-H motif" evidence="6">
    <location>
        <begin position="24"/>
        <end position="43"/>
    </location>
</feature>
<evidence type="ECO:0000313" key="8">
    <source>
        <dbReference type="EMBL" id="ABA89212.1"/>
    </source>
</evidence>
<dbReference type="InterPro" id="IPR004408">
    <property type="entry name" value="Biotin_CoA_COase_ligase"/>
</dbReference>
<dbReference type="InterPro" id="IPR008988">
    <property type="entry name" value="Transcriptional_repressor_C"/>
</dbReference>
<feature type="binding site" evidence="6">
    <location>
        <begin position="123"/>
        <end position="125"/>
    </location>
    <ligand>
        <name>biotin</name>
        <dbReference type="ChEBI" id="CHEBI:57586"/>
    </ligand>
</feature>
<dbReference type="InterPro" id="IPR003142">
    <property type="entry name" value="BPL_C"/>
</dbReference>
<keyword evidence="2 6" id="KW-0547">Nucleotide-binding</keyword>
<dbReference type="NCBIfam" id="TIGR00121">
    <property type="entry name" value="birA_ligase"/>
    <property type="match status" value="1"/>
</dbReference>
<evidence type="ECO:0000256" key="5">
    <source>
        <dbReference type="ARBA" id="ARBA00047846"/>
    </source>
</evidence>
<organism evidence="8 9">
    <name type="scientific">Syntrophotalea carbinolica (strain DSM 2380 / NBRC 103641 / GraBd1)</name>
    <name type="common">Pelobacter carbinolicus</name>
    <dbReference type="NCBI Taxonomy" id="338963"/>
    <lineage>
        <taxon>Bacteria</taxon>
        <taxon>Pseudomonadati</taxon>
        <taxon>Thermodesulfobacteriota</taxon>
        <taxon>Desulfuromonadia</taxon>
        <taxon>Desulfuromonadales</taxon>
        <taxon>Syntrophotaleaceae</taxon>
        <taxon>Syntrophotalea</taxon>
    </lineage>
</organism>
<keyword evidence="9" id="KW-1185">Reference proteome</keyword>
<reference evidence="8 9" key="2">
    <citation type="journal article" date="2012" name="BMC Genomics">
        <title>The genome of Pelobacter carbinolicus reveals surprising metabolic capabilities and physiological features.</title>
        <authorList>
            <person name="Aklujkar M."/>
            <person name="Haveman S.A."/>
            <person name="Didonato R.Jr."/>
            <person name="Chertkov O."/>
            <person name="Han C.S."/>
            <person name="Land M.L."/>
            <person name="Brown P."/>
            <person name="Lovley D.R."/>
        </authorList>
    </citation>
    <scope>NUCLEOTIDE SEQUENCE [LARGE SCALE GENOMIC DNA]</scope>
    <source>
        <strain evidence="9">DSM 2380 / NBRC 103641 / GraBd1</strain>
    </source>
</reference>
<keyword evidence="6" id="KW-0678">Repressor</keyword>
<dbReference type="Pfam" id="PF02237">
    <property type="entry name" value="BPL_C"/>
    <property type="match status" value="1"/>
</dbReference>
<keyword evidence="4 6" id="KW-0092">Biotin</keyword>
<dbReference type="PANTHER" id="PTHR12835">
    <property type="entry name" value="BIOTIN PROTEIN LIGASE"/>
    <property type="match status" value="1"/>
</dbReference>
<dbReference type="EMBL" id="CP000142">
    <property type="protein sequence ID" value="ABA89212.1"/>
    <property type="molecule type" value="Genomic_DNA"/>
</dbReference>
<feature type="binding site" evidence="6">
    <location>
        <position position="119"/>
    </location>
    <ligand>
        <name>biotin</name>
        <dbReference type="ChEBI" id="CHEBI:57586"/>
    </ligand>
</feature>
<keyword evidence="6" id="KW-0805">Transcription regulation</keyword>
<evidence type="ECO:0000256" key="6">
    <source>
        <dbReference type="HAMAP-Rule" id="MF_00978"/>
    </source>
</evidence>
<dbReference type="InterPro" id="IPR013196">
    <property type="entry name" value="HTH_11"/>
</dbReference>
<feature type="binding site" evidence="6">
    <location>
        <position position="190"/>
    </location>
    <ligand>
        <name>biotin</name>
        <dbReference type="ChEBI" id="CHEBI:57586"/>
    </ligand>
</feature>
<dbReference type="Gene3D" id="3.30.930.10">
    <property type="entry name" value="Bira Bifunctional Protein, Domain 2"/>
    <property type="match status" value="1"/>
</dbReference>
<comment type="catalytic activity">
    <reaction evidence="5 6">
        <text>biotin + L-lysyl-[protein] + ATP = N(6)-biotinyl-L-lysyl-[protein] + AMP + diphosphate + H(+)</text>
        <dbReference type="Rhea" id="RHEA:11756"/>
        <dbReference type="Rhea" id="RHEA-COMP:9752"/>
        <dbReference type="Rhea" id="RHEA-COMP:10505"/>
        <dbReference type="ChEBI" id="CHEBI:15378"/>
        <dbReference type="ChEBI" id="CHEBI:29969"/>
        <dbReference type="ChEBI" id="CHEBI:30616"/>
        <dbReference type="ChEBI" id="CHEBI:33019"/>
        <dbReference type="ChEBI" id="CHEBI:57586"/>
        <dbReference type="ChEBI" id="CHEBI:83144"/>
        <dbReference type="ChEBI" id="CHEBI:456215"/>
        <dbReference type="EC" id="6.3.4.15"/>
    </reaction>
</comment>
<keyword evidence="6" id="KW-0804">Transcription</keyword>
<evidence type="ECO:0000259" key="7">
    <source>
        <dbReference type="PROSITE" id="PS51733"/>
    </source>
</evidence>
<dbReference type="Gene3D" id="1.10.10.10">
    <property type="entry name" value="Winged helix-like DNA-binding domain superfamily/Winged helix DNA-binding domain"/>
    <property type="match status" value="1"/>
</dbReference>
<keyword evidence="6" id="KW-0238">DNA-binding</keyword>
<reference evidence="9" key="1">
    <citation type="submission" date="2005-10" db="EMBL/GenBank/DDBJ databases">
        <title>Complete sequence of Pelobacter carbinolicus DSM 2380.</title>
        <authorList>
            <person name="Copeland A."/>
            <person name="Lucas S."/>
            <person name="Lapidus A."/>
            <person name="Barry K."/>
            <person name="Detter J.C."/>
            <person name="Glavina T."/>
            <person name="Hammon N."/>
            <person name="Israni S."/>
            <person name="Pitluck S."/>
            <person name="Chertkov O."/>
            <person name="Schmutz J."/>
            <person name="Larimer F."/>
            <person name="Land M."/>
            <person name="Kyrpides N."/>
            <person name="Ivanova N."/>
            <person name="Richardson P."/>
        </authorList>
    </citation>
    <scope>NUCLEOTIDE SEQUENCE [LARGE SCALE GENOMIC DNA]</scope>
    <source>
        <strain evidence="9">DSM 2380 / NBRC 103641 / GraBd1</strain>
    </source>
</reference>
<evidence type="ECO:0000256" key="1">
    <source>
        <dbReference type="ARBA" id="ARBA00022598"/>
    </source>
</evidence>
<dbReference type="PROSITE" id="PS51733">
    <property type="entry name" value="BPL_LPL_CATALYTIC"/>
    <property type="match status" value="1"/>
</dbReference>
<dbReference type="SUPFAM" id="SSF50037">
    <property type="entry name" value="C-terminal domain of transcriptional repressors"/>
    <property type="match status" value="1"/>
</dbReference>
<gene>
    <name evidence="6 8" type="primary">birA</name>
    <name evidence="8" type="ordered locus">Pcar_1971</name>
</gene>
<dbReference type="GO" id="GO:0003677">
    <property type="term" value="F:DNA binding"/>
    <property type="evidence" value="ECO:0007669"/>
    <property type="project" value="UniProtKB-UniRule"/>
</dbReference>
<dbReference type="eggNOG" id="COG1654">
    <property type="taxonomic scope" value="Bacteria"/>
</dbReference>
<dbReference type="InterPro" id="IPR004143">
    <property type="entry name" value="BPL_LPL_catalytic"/>
</dbReference>
<proteinExistence type="inferred from homology"/>
<comment type="function">
    <text evidence="6">Acts both as a biotin--[acetyl-CoA-carboxylase] ligase and a repressor.</text>
</comment>
<dbReference type="GO" id="GO:0006355">
    <property type="term" value="P:regulation of DNA-templated transcription"/>
    <property type="evidence" value="ECO:0007669"/>
    <property type="project" value="UniProtKB-UniRule"/>
</dbReference>
<comment type="similarity">
    <text evidence="6">Belongs to the biotin--protein ligase family.</text>
</comment>
<dbReference type="KEGG" id="pca:Pcar_1971"/>
<dbReference type="InterPro" id="IPR045864">
    <property type="entry name" value="aa-tRNA-synth_II/BPL/LPL"/>
</dbReference>
<dbReference type="eggNOG" id="COG0340">
    <property type="taxonomic scope" value="Bacteria"/>
</dbReference>
<dbReference type="GO" id="GO:0005524">
    <property type="term" value="F:ATP binding"/>
    <property type="evidence" value="ECO:0007669"/>
    <property type="project" value="UniProtKB-UniRule"/>
</dbReference>
<dbReference type="OrthoDB" id="9807064at2"/>
<dbReference type="Gene3D" id="2.30.30.100">
    <property type="match status" value="1"/>
</dbReference>
<dbReference type="InterPro" id="IPR036390">
    <property type="entry name" value="WH_DNA-bd_sf"/>
</dbReference>
<sequence>MTGQDARTTILALFRAAGDGFVSGAQISRALGVSRTAIWKKIEQLRLLGYAIEAVPSKGYRLQGSPDVLLAAEVQANLETERIGCEVIYYAETDSTNLCAHELGKAGAPEGSVVLADSQIAGRGRLGRRWCSPPGVNLYASVLLRPPVAPRYASQLTFLSAAAVARTVAETGNLAATVKWPNDVLVGGRKIAGLLNELDAETEQIHYLVLGIGVNLNMRTEQFPEDLRYPATSMMLECGRKVSRLDFVRCLLRHLDHLYALYLSEGFPPVLAVWQQYFDLVGRSVEVDLQDRRIIGKVAGLDSDGALLLDLTDGTRERVLAGDVKPL</sequence>
<dbReference type="SUPFAM" id="SSF55681">
    <property type="entry name" value="Class II aaRS and biotin synthetases"/>
    <property type="match status" value="1"/>
</dbReference>
<feature type="binding site" evidence="6">
    <location>
        <begin position="95"/>
        <end position="97"/>
    </location>
    <ligand>
        <name>biotin</name>
        <dbReference type="ChEBI" id="CHEBI:57586"/>
    </ligand>
</feature>
<dbReference type="AlphaFoldDB" id="Q3A345"/>
<keyword evidence="3 6" id="KW-0067">ATP-binding</keyword>
<dbReference type="STRING" id="338963.Pcar_1971"/>
<name>Q3A345_SYNC1</name>
<dbReference type="InterPro" id="IPR036388">
    <property type="entry name" value="WH-like_DNA-bd_sf"/>
</dbReference>